<evidence type="ECO:0000259" key="2">
    <source>
        <dbReference type="Pfam" id="PF01757"/>
    </source>
</evidence>
<accession>Q97ER6</accession>
<name>Q97ER6_CLOAB</name>
<dbReference type="OrthoDB" id="6623990at2"/>
<dbReference type="GO" id="GO:0016747">
    <property type="term" value="F:acyltransferase activity, transferring groups other than amino-acyl groups"/>
    <property type="evidence" value="ECO:0007669"/>
    <property type="project" value="InterPro"/>
</dbReference>
<proteinExistence type="predicted"/>
<feature type="transmembrane region" description="Helical" evidence="1">
    <location>
        <begin position="226"/>
        <end position="248"/>
    </location>
</feature>
<dbReference type="AlphaFoldDB" id="Q97ER6"/>
<feature type="transmembrane region" description="Helical" evidence="1">
    <location>
        <begin position="143"/>
        <end position="164"/>
    </location>
</feature>
<dbReference type="KEGG" id="cac:CA_C3042"/>
<dbReference type="eggNOG" id="COG3594">
    <property type="taxonomic scope" value="Bacteria"/>
</dbReference>
<feature type="transmembrane region" description="Helical" evidence="1">
    <location>
        <begin position="112"/>
        <end position="131"/>
    </location>
</feature>
<dbReference type="HOGENOM" id="CLU_023915_4_1_9"/>
<dbReference type="Pfam" id="PF01757">
    <property type="entry name" value="Acyl_transf_3"/>
    <property type="match status" value="1"/>
</dbReference>
<evidence type="ECO:0000313" key="4">
    <source>
        <dbReference type="Proteomes" id="UP000000814"/>
    </source>
</evidence>
<dbReference type="STRING" id="272562.CA_C3042"/>
<feature type="domain" description="Acyltransferase 3" evidence="2">
    <location>
        <begin position="5"/>
        <end position="307"/>
    </location>
</feature>
<dbReference type="PANTHER" id="PTHR37312">
    <property type="entry name" value="MEMBRANE-BOUND ACYLTRANSFERASE YKRP-RELATED"/>
    <property type="match status" value="1"/>
</dbReference>
<dbReference type="InterPro" id="IPR002656">
    <property type="entry name" value="Acyl_transf_3_dom"/>
</dbReference>
<feature type="transmembrane region" description="Helical" evidence="1">
    <location>
        <begin position="170"/>
        <end position="187"/>
    </location>
</feature>
<reference evidence="3 4" key="1">
    <citation type="journal article" date="2001" name="J. Bacteriol.">
        <title>Genome sequence and comparative analysis of the solvent-producing bacterium Clostridium acetobutylicum.</title>
        <authorList>
            <person name="Nolling J."/>
            <person name="Breton G."/>
            <person name="Omelchenko M.V."/>
            <person name="Makarova K.S."/>
            <person name="Zeng Q."/>
            <person name="Gibson R."/>
            <person name="Lee H.M."/>
            <person name="Dubois J."/>
            <person name="Qiu D."/>
            <person name="Hitti J."/>
            <person name="Wolf Y.I."/>
            <person name="Tatusov R.L."/>
            <person name="Sabathe F."/>
            <person name="Doucette-Stamm L."/>
            <person name="Soucaille P."/>
            <person name="Daly M.J."/>
            <person name="Bennett G.N."/>
            <person name="Koonin E.V."/>
            <person name="Smith D.R."/>
        </authorList>
    </citation>
    <scope>NUCLEOTIDE SEQUENCE [LARGE SCALE GENOMIC DNA]</scope>
    <source>
        <strain evidence="4">ATCC 824 / DSM 792 / JCM 1419 / LMG 5710 / VKM B-1787</strain>
    </source>
</reference>
<feature type="transmembrane region" description="Helical" evidence="1">
    <location>
        <begin position="291"/>
        <end position="312"/>
    </location>
</feature>
<keyword evidence="4" id="KW-1185">Reference proteome</keyword>
<dbReference type="PIR" id="C97274">
    <property type="entry name" value="C97274"/>
</dbReference>
<keyword evidence="3" id="KW-0808">Transferase</keyword>
<evidence type="ECO:0000256" key="1">
    <source>
        <dbReference type="SAM" id="Phobius"/>
    </source>
</evidence>
<dbReference type="Proteomes" id="UP000000814">
    <property type="component" value="Chromosome"/>
</dbReference>
<feature type="transmembrane region" description="Helical" evidence="1">
    <location>
        <begin position="199"/>
        <end position="220"/>
    </location>
</feature>
<sequence>MQRTKSIDIAKGIGILLVLLGHRSIPNIMVKFIYSFHMPLFFVISGYLYNADKYTEYTSYIKHKFRTIIIPYISFWIISLIVEVIAMNFNILDKLSFRQAVSEFFYLTPSGFWNGPLWFLMCLFVVCVLYYPISKLSRNKWIMVPFILIFLALGWSTSVFKVYLPLKLDIAFTGLVFYALGNFIKGVKINIKINTVPVLFIMLALTLVLSVANNSIVQMIVGRYGIYPMFILAAIAGSMTVIIFSNLIRESKLLEWLGKNSLFIMGLHFIVFIVILDPIQKLLSIPQSNFFLRSFITLIDILICIAVLKPVISAIKKYLPFMTGSRKVSTKGENYEG</sequence>
<dbReference type="EMBL" id="AE001437">
    <property type="protein sequence ID" value="AAK80982.1"/>
    <property type="molecule type" value="Genomic_DNA"/>
</dbReference>
<keyword evidence="1" id="KW-0472">Membrane</keyword>
<dbReference type="RefSeq" id="WP_010966323.1">
    <property type="nucleotide sequence ID" value="NC_003030.1"/>
</dbReference>
<dbReference type="InterPro" id="IPR052734">
    <property type="entry name" value="Nod_factor_acetyltransferase"/>
</dbReference>
<feature type="transmembrane region" description="Helical" evidence="1">
    <location>
        <begin position="69"/>
        <end position="92"/>
    </location>
</feature>
<keyword evidence="1" id="KW-0812">Transmembrane</keyword>
<keyword evidence="1" id="KW-1133">Transmembrane helix</keyword>
<organism evidence="3 4">
    <name type="scientific">Clostridium acetobutylicum (strain ATCC 824 / DSM 792 / JCM 1419 / IAM 19013 / LMG 5710 / NBRC 13948 / NRRL B-527 / VKM B-1787 / 2291 / W)</name>
    <dbReference type="NCBI Taxonomy" id="272562"/>
    <lineage>
        <taxon>Bacteria</taxon>
        <taxon>Bacillati</taxon>
        <taxon>Bacillota</taxon>
        <taxon>Clostridia</taxon>
        <taxon>Eubacteriales</taxon>
        <taxon>Clostridiaceae</taxon>
        <taxon>Clostridium</taxon>
    </lineage>
</organism>
<dbReference type="PATRIC" id="fig|272562.8.peg.3225"/>
<evidence type="ECO:0000313" key="3">
    <source>
        <dbReference type="EMBL" id="AAK80982.1"/>
    </source>
</evidence>
<dbReference type="PANTHER" id="PTHR37312:SF1">
    <property type="entry name" value="MEMBRANE-BOUND ACYLTRANSFERASE YKRP-RELATED"/>
    <property type="match status" value="1"/>
</dbReference>
<feature type="transmembrane region" description="Helical" evidence="1">
    <location>
        <begin position="31"/>
        <end position="49"/>
    </location>
</feature>
<protein>
    <submittedName>
        <fullName evidence="3">O-actetyl transferase related protein</fullName>
    </submittedName>
</protein>
<gene>
    <name evidence="3" type="ordered locus">CA_C3042</name>
</gene>
<feature type="transmembrane region" description="Helical" evidence="1">
    <location>
        <begin position="260"/>
        <end position="279"/>
    </location>
</feature>
<dbReference type="GeneID" id="44999529"/>